<evidence type="ECO:0000256" key="2">
    <source>
        <dbReference type="SAM" id="SignalP"/>
    </source>
</evidence>
<feature type="domain" description="EGF-like" evidence="3">
    <location>
        <begin position="1987"/>
        <end position="2021"/>
    </location>
</feature>
<feature type="domain" description="EGF-like" evidence="3">
    <location>
        <begin position="1542"/>
        <end position="1574"/>
    </location>
</feature>
<dbReference type="Pfam" id="PF01683">
    <property type="entry name" value="EB"/>
    <property type="match status" value="12"/>
</dbReference>
<feature type="domain" description="EGF-like" evidence="3">
    <location>
        <begin position="2299"/>
        <end position="2333"/>
    </location>
</feature>
<feature type="domain" description="EGF-like" evidence="3">
    <location>
        <begin position="2033"/>
        <end position="2065"/>
    </location>
</feature>
<feature type="compositionally biased region" description="Basic and acidic residues" evidence="1">
    <location>
        <begin position="2205"/>
        <end position="2220"/>
    </location>
</feature>
<feature type="domain" description="EGF-like" evidence="3">
    <location>
        <begin position="844"/>
        <end position="876"/>
    </location>
</feature>
<feature type="signal peptide" evidence="2">
    <location>
        <begin position="1"/>
        <end position="16"/>
    </location>
</feature>
<evidence type="ECO:0000256" key="1">
    <source>
        <dbReference type="SAM" id="MobiDB-lite"/>
    </source>
</evidence>
<keyword evidence="5" id="KW-1185">Reference proteome</keyword>
<gene>
    <name evidence="4" type="ORF">CBOVIS_LOCUS3695</name>
</gene>
<feature type="compositionally biased region" description="Basic residues" evidence="1">
    <location>
        <begin position="2395"/>
        <end position="2404"/>
    </location>
</feature>
<feature type="domain" description="EGF-like" evidence="3">
    <location>
        <begin position="259"/>
        <end position="293"/>
    </location>
</feature>
<feature type="domain" description="EGF-like" evidence="3">
    <location>
        <begin position="1129"/>
        <end position="1161"/>
    </location>
</feature>
<feature type="region of interest" description="Disordered" evidence="1">
    <location>
        <begin position="2205"/>
        <end position="2290"/>
    </location>
</feature>
<dbReference type="SUPFAM" id="SSF88713">
    <property type="entry name" value="Glycoside hydrolase/deacetylase"/>
    <property type="match status" value="1"/>
</dbReference>
<feature type="domain" description="EGF-like" evidence="3">
    <location>
        <begin position="535"/>
        <end position="570"/>
    </location>
</feature>
<proteinExistence type="predicted"/>
<feature type="domain" description="EGF-like" evidence="3">
    <location>
        <begin position="765"/>
        <end position="797"/>
    </location>
</feature>
<dbReference type="EMBL" id="CADEPM010000002">
    <property type="protein sequence ID" value="CAB3400851.1"/>
    <property type="molecule type" value="Genomic_DNA"/>
</dbReference>
<dbReference type="Gene3D" id="3.20.20.370">
    <property type="entry name" value="Glycoside hydrolase/deacetylase"/>
    <property type="match status" value="1"/>
</dbReference>
<evidence type="ECO:0000313" key="4">
    <source>
        <dbReference type="EMBL" id="CAB3400851.1"/>
    </source>
</evidence>
<feature type="domain" description="EGF-like" evidence="3">
    <location>
        <begin position="2084"/>
        <end position="2118"/>
    </location>
</feature>
<keyword evidence="2" id="KW-0732">Signal</keyword>
<feature type="domain" description="EGF-like" evidence="3">
    <location>
        <begin position="1258"/>
        <end position="1284"/>
    </location>
</feature>
<dbReference type="PANTHER" id="PTHR45985:SF11">
    <property type="entry name" value="EGF-LIKE DOMAIN-CONTAINING PROTEIN"/>
    <property type="match status" value="1"/>
</dbReference>
<dbReference type="Proteomes" id="UP000494206">
    <property type="component" value="Unassembled WGS sequence"/>
</dbReference>
<dbReference type="GO" id="GO:0005975">
    <property type="term" value="P:carbohydrate metabolic process"/>
    <property type="evidence" value="ECO:0007669"/>
    <property type="project" value="InterPro"/>
</dbReference>
<feature type="domain" description="EGF-like" evidence="3">
    <location>
        <begin position="579"/>
        <end position="615"/>
    </location>
</feature>
<feature type="region of interest" description="Disordered" evidence="1">
    <location>
        <begin position="2369"/>
        <end position="2404"/>
    </location>
</feature>
<feature type="domain" description="EGF-like" evidence="3">
    <location>
        <begin position="1733"/>
        <end position="1766"/>
    </location>
</feature>
<feature type="domain" description="EGF-like" evidence="3">
    <location>
        <begin position="1821"/>
        <end position="1854"/>
    </location>
</feature>
<feature type="domain" description="EGF-like" evidence="3">
    <location>
        <begin position="934"/>
        <end position="966"/>
    </location>
</feature>
<comment type="caution">
    <text evidence="4">The sequence shown here is derived from an EMBL/GenBank/DDBJ whole genome shotgun (WGS) entry which is preliminary data.</text>
</comment>
<evidence type="ECO:0000259" key="3">
    <source>
        <dbReference type="SMART" id="SM00181"/>
    </source>
</evidence>
<feature type="compositionally biased region" description="Gly residues" evidence="1">
    <location>
        <begin position="2255"/>
        <end position="2265"/>
    </location>
</feature>
<feature type="domain" description="EGF-like" evidence="3">
    <location>
        <begin position="1925"/>
        <end position="1958"/>
    </location>
</feature>
<feature type="domain" description="EGF-like" evidence="3">
    <location>
        <begin position="1502"/>
        <end position="1534"/>
    </location>
</feature>
<dbReference type="InterPro" id="IPR000742">
    <property type="entry name" value="EGF"/>
</dbReference>
<dbReference type="InterPro" id="IPR006150">
    <property type="entry name" value="Cys_repeat_1"/>
</dbReference>
<name>A0A8S1EKW9_9PELO</name>
<dbReference type="InterPro" id="IPR002509">
    <property type="entry name" value="NODB_dom"/>
</dbReference>
<dbReference type="GO" id="GO:0016810">
    <property type="term" value="F:hydrolase activity, acting on carbon-nitrogen (but not peptide) bonds"/>
    <property type="evidence" value="ECO:0007669"/>
    <property type="project" value="InterPro"/>
</dbReference>
<protein>
    <recommendedName>
        <fullName evidence="3">EGF-like domain-containing protein</fullName>
    </recommendedName>
</protein>
<sequence length="2946" mass="320103">MRVLLALFTISQITIAQKVGINVPCNRELDGLLTTDPDGDERAFMSCQSVGVGNIGFWERKLCPNNMVFDFINQQCKELKKKARKQQTLSIAILNNSCANGETCIGGSVCDLDSLRCMCPYGTIPKLDTLSCESNQPAFVSATVDGPPQFFNNFGSSTNRMNPFGQIDGPEFKPNTNAYNGNNNNFNWNPNNFNWNGNKQQPPMNNVNPGRCGNSDFSNAFKPNPNQQFVFNFNKNTSPKANTNEPTNKVTTLAFPGGSCKNNELCVGGSICTLPIGICLCPGDLESRDGECVLPAASTIAVSKVGIGALCSDLAECDHGSTCVMGRCTCVSPLVQHEGKCVLRQQQKLVGPGELCDNGEICGKGSVCDVMIPVCVCPAHTDLNNGECISVTASVTQPVMTMPPPVTAPPTTVQTRPPSPSPTQAPTMPPMIYQTFQTTPPPMRQTYATAPPPTPFVPKNIYTAPPIQKPSVKINQMKIGGSKQAGVGVRCSLNTDCMIGAYCNGNTNPPSCQCLSTHVNIEGRCEKVIYPGQVGCRSDLQCHAAYTGTHCIDRICVCPDGQKAVDQTCISESSLPNQKCGYSITNPCLNKSVCFQNTCVCTDRFTLNESNLACEPLPNFQSQCLQACTYPMECVQSSCVCPDNRDCRSRKLLKRRARCDPFGNDCGTGKCIEGVCQCPNGYDNDGKCRQNQCSVNVHCDKGCYCNNGRCVCQNVNERKCQSTRSCPEFHVCQNGMCKCESDEYDLNRNCLPVILNGAFKNINSQCAPKDRCSGGSKCKNNLCQCVDGSIEVSGKCKQFPGGHCSNGELCSGSSQCSLGICRCDSSRIIDNQRCVRTQVAIGSACRRGQDCMNGSACRFGICMCVSKTIAVLGRCVPIADSMSPTTTAQITTEISKSIQEKSGNICEIEGINGIEPSCKATKAAKPSKTVPGSLCRTTSECPFRTKCVEGVCRCKKGETIVDLTCRAAIHQILPGSICDPLNGYDCVGEALCIYGVCKCGNQLASDGSKCVPEFQLRQVVPGKSCRNGETCGGGSYCSVEKICRCGKDEVPDVNKKCVRKTNVVPVFNKIIASTTISTSTPQMTTSIDYTNFVQKLNELEYLEKEFKMNALTTTAPTPRKTTSILAGHTCKENSECPPFSFCFSNVCNCMTGFRAASGYCEAAIPIDGACISSNQCENNSECLLGKCTCIPSKTVVCKDVTIAHPGEDCTSNKKICSFNSYCSLMSGVCECPSGMATIGRSCENTFESIGKDCVTSRNCQKSSYCDNGYCVCKEGYYMENDICLVSKDEADTPSFQILTDRKNMGDNTPLQDNMKYEFKSVQEMTNDGLFETTSWPSATTQYPFAKTFPTFRSFPIAYSSKTVAEEEINGGLKYKISFPGEYCGNGEVCLGNSVCRQQFCRCLQDVSAENGICPPQVDDLRLLGLQPLKDTIRKAPAKPSLRSELFPLENCQDNEEGCVGNSTCRSVGGLGRICQCLEDTVLIQNECIIISEDMKLVAIEEVCDENSICMSGSVCRDNLCQCESGKQQLLGICVQASNPGESCDNGEICINGSICLQTFCQCPSGTHIDSENCVLDRLDDVENENEEDDISTRKIVRRELTHSKCLSNSDCQPHFECVDFACVCDDNTEVCLSELFMDAEYIEVPPGSGCQDVSRKCGNDSICFKNYCVCSYEDMPIDDRCVARDWNIGLGWNCNNQTRCREDLTCFAGKCTCKFGDVNCNSSEPVTSPPGGSCSNLRECTGGSVCREGWCICPDPSMIVSKGICIQSGPKPTLPPKVYQSTPPTVQLPPQVPHQPKVTITKAQQVITPQPHGKKIAPGGKCGPLDSCVGGSTCIEGFCLCPAGLQPSATGRCERITTRTMTTTTTTMRTIPMTTTTSAPPITGTTRVFTVSEMLTTRPPPATIEIPTHVTLTKTSNQPGTKDDECTAIGLICKGNTVCRNKSCQCPDGYVLHHDGCVSPEEAERRRAKKARHEAATARAFARPNESCSADQICVGGSRCSYRKVCECPDEKPLLAGGQCVAKKVVEVVPGATCDESSTCIRGSQCENGVCRCQPGYVAVSGNCVAIPMSTTPKMKMIAKPLESCENGETCDGGSSCDDDTGICMCPPGQIVFNVQCLPPPTQPQINQKLTTPPISTTSTRTAFATDCEKDENCSENKICVVGKCKCRPGFVDNSGTCEPLEDIDAVERPIPVSYAKHKVATLSERVHPKEEMQISRIEENTPEPATPARQETQKPRIVGPPIRRPKPKNKSSSGGNGGSGGGSGNRAYKTGSGNGNCPPGNEPTRDGKRTRMLKYGQPCDRYQDKCINGAKCIDKVCKCAPGYSLGKSGWCEGFILQKAIENARLEQEAKITNPPKANRPIIIIKDKTEAPTPSPQTNQTQSMQTTRAPILHSHTTKRPSTTRKVPKVAAVRSRCDAEDICLGESVCIDGFCRCPENYIEQNGVCISKKSKHKVAKVGQSCKNGEICAGGSICDNDQKKCICAAQHIAINGVCKLKTAPSYSAPGETCSMKEQCTGGSTCFEGMCTCDDHHFAEDGYCRPIEARSSKVHFVNGAGLRFSSKAVPQRSRAQACNEAECKLPHCFCTYSGRQPPGGLHPKETPQFVILTFDDAVNGKTFPDYKDLFEHDVIKNPNGCDVKATFFISHEWTNYDAVNWLVQKNMEIASNSISHMSLEHEDTNRWLNEMDGQRRILAKFGGVPEESIIGIRAPQLALGGDDQFEMMSGAGFVWDNSMSANPGINGDPYWPQTLDYAVSWPCFESSCPKSSFNGVWTIPLNQFYGSYMPQIDSFRRSSMLRAAVDLNNTVDELEEIIMRNFERSYSSNRAPYVLSLNADFLQLGGEKKGMKALKKFMNYISTKRDVYIVTMKQLIDWMQHPVPLNQMQQSKAVECPISFNRNPGQSSYCEKPNKCLYSTPSLTSQEHQFLTCLPCPTMYPWVENPAGAIV</sequence>
<feature type="compositionally biased region" description="Polar residues" evidence="1">
    <location>
        <begin position="2376"/>
        <end position="2388"/>
    </location>
</feature>
<evidence type="ECO:0000313" key="5">
    <source>
        <dbReference type="Proteomes" id="UP000494206"/>
    </source>
</evidence>
<accession>A0A8S1EKW9</accession>
<dbReference type="InterPro" id="IPR052740">
    <property type="entry name" value="CE4"/>
</dbReference>
<dbReference type="PANTHER" id="PTHR45985">
    <property type="match status" value="1"/>
</dbReference>
<reference evidence="4 5" key="1">
    <citation type="submission" date="2020-04" db="EMBL/GenBank/DDBJ databases">
        <authorList>
            <person name="Laetsch R D."/>
            <person name="Stevens L."/>
            <person name="Kumar S."/>
            <person name="Blaxter L. M."/>
        </authorList>
    </citation>
    <scope>NUCLEOTIDE SEQUENCE [LARGE SCALE GENOMIC DNA]</scope>
</reference>
<feature type="domain" description="EGF-like" evidence="3">
    <location>
        <begin position="1208"/>
        <end position="1243"/>
    </location>
</feature>
<feature type="domain" description="EGF-like" evidence="3">
    <location>
        <begin position="2147"/>
        <end position="2179"/>
    </location>
</feature>
<feature type="domain" description="EGF-like" evidence="3">
    <location>
        <begin position="1450"/>
        <end position="1488"/>
    </location>
</feature>
<feature type="domain" description="EGF-like" evidence="3">
    <location>
        <begin position="97"/>
        <end position="133"/>
    </location>
</feature>
<feature type="domain" description="EGF-like" evidence="3">
    <location>
        <begin position="2461"/>
        <end position="2495"/>
    </location>
</feature>
<dbReference type="OrthoDB" id="504708at2759"/>
<dbReference type="InterPro" id="IPR006149">
    <property type="entry name" value="EB_dom"/>
</dbReference>
<feature type="chain" id="PRO_5035755456" description="EGF-like domain-containing protein" evidence="2">
    <location>
        <begin position="17"/>
        <end position="2946"/>
    </location>
</feature>
<feature type="region of interest" description="Disordered" evidence="1">
    <location>
        <begin position="400"/>
        <end position="429"/>
    </location>
</feature>
<feature type="domain" description="EGF-like" evidence="3">
    <location>
        <begin position="658"/>
        <end position="689"/>
    </location>
</feature>
<organism evidence="4 5">
    <name type="scientific">Caenorhabditis bovis</name>
    <dbReference type="NCBI Taxonomy" id="2654633"/>
    <lineage>
        <taxon>Eukaryota</taxon>
        <taxon>Metazoa</taxon>
        <taxon>Ecdysozoa</taxon>
        <taxon>Nematoda</taxon>
        <taxon>Chromadorea</taxon>
        <taxon>Rhabditida</taxon>
        <taxon>Rhabditina</taxon>
        <taxon>Rhabditomorpha</taxon>
        <taxon>Rhabditoidea</taxon>
        <taxon>Rhabditidae</taxon>
        <taxon>Peloderinae</taxon>
        <taxon>Caenorhabditis</taxon>
    </lineage>
</organism>
<feature type="domain" description="EGF-like" evidence="3">
    <location>
        <begin position="355"/>
        <end position="389"/>
    </location>
</feature>
<feature type="domain" description="EGF-like" evidence="3">
    <location>
        <begin position="310"/>
        <end position="342"/>
    </location>
</feature>
<dbReference type="InterPro" id="IPR011330">
    <property type="entry name" value="Glyco_hydro/deAcase_b/a-brl"/>
</dbReference>
<dbReference type="Pfam" id="PF01522">
    <property type="entry name" value="Polysacc_deac_1"/>
    <property type="match status" value="1"/>
</dbReference>
<feature type="compositionally biased region" description="Pro residues" evidence="1">
    <location>
        <begin position="417"/>
        <end position="429"/>
    </location>
</feature>
<feature type="domain" description="EGF-like" evidence="3">
    <location>
        <begin position="2415"/>
        <end position="2447"/>
    </location>
</feature>
<dbReference type="SMART" id="SM00289">
    <property type="entry name" value="WR1"/>
    <property type="match status" value="12"/>
</dbReference>
<feature type="domain" description="EGF-like" evidence="3">
    <location>
        <begin position="490"/>
        <end position="526"/>
    </location>
</feature>
<dbReference type="SMART" id="SM00181">
    <property type="entry name" value="EGF"/>
    <property type="match status" value="27"/>
</dbReference>